<keyword evidence="3" id="KW-1185">Reference proteome</keyword>
<sequence length="150" mass="15240">MADEHEWWNSSCSARTGDDEAACSTAPADADESVVGCTPMSFGHGGQPPTATAGFDTLLQLQLQGGDAASRRLLLGEHAAAPPRHIIVPGAPYGGVGGDATATPPQGVSPYEAADNLPLQSFPGHHVVVGSSSGLFRPAATAPPQFLLQA</sequence>
<proteinExistence type="predicted"/>
<evidence type="ECO:0000256" key="1">
    <source>
        <dbReference type="SAM" id="MobiDB-lite"/>
    </source>
</evidence>
<feature type="region of interest" description="Disordered" evidence="1">
    <location>
        <begin position="1"/>
        <end position="27"/>
    </location>
</feature>
<dbReference type="AlphaFoldDB" id="A0A0E0L4C7"/>
<reference evidence="2" key="1">
    <citation type="submission" date="2015-04" db="UniProtKB">
        <authorList>
            <consortium name="EnsemblPlants"/>
        </authorList>
    </citation>
    <scope>IDENTIFICATION</scope>
</reference>
<name>A0A0E0L4C7_ORYPU</name>
<organism evidence="2">
    <name type="scientific">Oryza punctata</name>
    <name type="common">Red rice</name>
    <dbReference type="NCBI Taxonomy" id="4537"/>
    <lineage>
        <taxon>Eukaryota</taxon>
        <taxon>Viridiplantae</taxon>
        <taxon>Streptophyta</taxon>
        <taxon>Embryophyta</taxon>
        <taxon>Tracheophyta</taxon>
        <taxon>Spermatophyta</taxon>
        <taxon>Magnoliopsida</taxon>
        <taxon>Liliopsida</taxon>
        <taxon>Poales</taxon>
        <taxon>Poaceae</taxon>
        <taxon>BOP clade</taxon>
        <taxon>Oryzoideae</taxon>
        <taxon>Oryzeae</taxon>
        <taxon>Oryzinae</taxon>
        <taxon>Oryza</taxon>
    </lineage>
</organism>
<dbReference type="Proteomes" id="UP000026962">
    <property type="component" value="Chromosome 5"/>
</dbReference>
<dbReference type="EnsemblPlants" id="OPUNC05G19450.3">
    <property type="protein sequence ID" value="OPUNC05G19450.3"/>
    <property type="gene ID" value="OPUNC05G19450"/>
</dbReference>
<dbReference type="OMA" id="CTPMSFG"/>
<evidence type="ECO:0000313" key="2">
    <source>
        <dbReference type="EnsemblPlants" id="OPUNC05G19450.3"/>
    </source>
</evidence>
<protein>
    <submittedName>
        <fullName evidence="2">Uncharacterized protein</fullName>
    </submittedName>
</protein>
<accession>A0A0E0L4C7</accession>
<dbReference type="HOGENOM" id="CLU_123563_0_0_1"/>
<dbReference type="Gramene" id="OPUNC05G19450.3">
    <property type="protein sequence ID" value="OPUNC05G19450.3"/>
    <property type="gene ID" value="OPUNC05G19450"/>
</dbReference>
<evidence type="ECO:0000313" key="3">
    <source>
        <dbReference type="Proteomes" id="UP000026962"/>
    </source>
</evidence>
<reference evidence="2" key="2">
    <citation type="submission" date="2018-05" db="EMBL/GenBank/DDBJ databases">
        <title>OpunRS2 (Oryza punctata Reference Sequence Version 2).</title>
        <authorList>
            <person name="Zhang J."/>
            <person name="Kudrna D."/>
            <person name="Lee S."/>
            <person name="Talag J."/>
            <person name="Welchert J."/>
            <person name="Wing R.A."/>
        </authorList>
    </citation>
    <scope>NUCLEOTIDE SEQUENCE [LARGE SCALE GENOMIC DNA]</scope>
</reference>